<dbReference type="Pfam" id="PF01794">
    <property type="entry name" value="Ferric_reduct"/>
    <property type="match status" value="1"/>
</dbReference>
<evidence type="ECO:0000256" key="7">
    <source>
        <dbReference type="ARBA" id="ARBA00023002"/>
    </source>
</evidence>
<evidence type="ECO:0000313" key="13">
    <source>
        <dbReference type="EMBL" id="PWN33193.1"/>
    </source>
</evidence>
<evidence type="ECO:0000256" key="4">
    <source>
        <dbReference type="ARBA" id="ARBA00022692"/>
    </source>
</evidence>
<evidence type="ECO:0000256" key="5">
    <source>
        <dbReference type="ARBA" id="ARBA00022982"/>
    </source>
</evidence>
<keyword evidence="6 11" id="KW-1133">Transmembrane helix</keyword>
<name>A0A316VAH2_9BASI</name>
<dbReference type="InterPro" id="IPR013121">
    <property type="entry name" value="Fe_red_NAD-bd_6"/>
</dbReference>
<dbReference type="PANTHER" id="PTHR32361:SF9">
    <property type="entry name" value="FERRIC REDUCTASE TRANSMEMBRANE COMPONENT 3-RELATED"/>
    <property type="match status" value="1"/>
</dbReference>
<dbReference type="GO" id="GO:0000293">
    <property type="term" value="F:ferric-chelate reductase activity"/>
    <property type="evidence" value="ECO:0007669"/>
    <property type="project" value="UniProtKB-ARBA"/>
</dbReference>
<dbReference type="RefSeq" id="XP_025353495.1">
    <property type="nucleotide sequence ID" value="XM_025497790.1"/>
</dbReference>
<dbReference type="CDD" id="cd06186">
    <property type="entry name" value="NOX_Duox_like_FAD_NADP"/>
    <property type="match status" value="1"/>
</dbReference>
<evidence type="ECO:0000256" key="6">
    <source>
        <dbReference type="ARBA" id="ARBA00022989"/>
    </source>
</evidence>
<keyword evidence="10" id="KW-0325">Glycoprotein</keyword>
<feature type="domain" description="FAD-binding FR-type" evidence="12">
    <location>
        <begin position="329"/>
        <end position="451"/>
    </location>
</feature>
<dbReference type="STRING" id="1280837.A0A316VAH2"/>
<dbReference type="InParanoid" id="A0A316VAH2"/>
<dbReference type="AlphaFoldDB" id="A0A316VAH2"/>
<dbReference type="SFLD" id="SFLDG01168">
    <property type="entry name" value="Ferric_reductase_subgroup_(FRE"/>
    <property type="match status" value="1"/>
</dbReference>
<comment type="similarity">
    <text evidence="2">Belongs to the ferric reductase (FRE) family.</text>
</comment>
<dbReference type="InterPro" id="IPR051410">
    <property type="entry name" value="Ferric/Cupric_Reductase"/>
</dbReference>
<keyword evidence="3" id="KW-0813">Transport</keyword>
<reference evidence="13 14" key="1">
    <citation type="journal article" date="2018" name="Mol. Biol. Evol.">
        <title>Broad Genomic Sampling Reveals a Smut Pathogenic Ancestry of the Fungal Clade Ustilaginomycotina.</title>
        <authorList>
            <person name="Kijpornyongpan T."/>
            <person name="Mondo S.J."/>
            <person name="Barry K."/>
            <person name="Sandor L."/>
            <person name="Lee J."/>
            <person name="Lipzen A."/>
            <person name="Pangilinan J."/>
            <person name="LaButti K."/>
            <person name="Hainaut M."/>
            <person name="Henrissat B."/>
            <person name="Grigoriev I.V."/>
            <person name="Spatafora J.W."/>
            <person name="Aime M.C."/>
        </authorList>
    </citation>
    <scope>NUCLEOTIDE SEQUENCE [LARGE SCALE GENOMIC DNA]</scope>
    <source>
        <strain evidence="13 14">MCA 3882</strain>
    </source>
</reference>
<keyword evidence="14" id="KW-1185">Reference proteome</keyword>
<dbReference type="InterPro" id="IPR039261">
    <property type="entry name" value="FNR_nucleotide-bd"/>
</dbReference>
<accession>A0A316VAH2</accession>
<dbReference type="InterPro" id="IPR013112">
    <property type="entry name" value="FAD-bd_8"/>
</dbReference>
<evidence type="ECO:0000256" key="9">
    <source>
        <dbReference type="ARBA" id="ARBA00023136"/>
    </source>
</evidence>
<dbReference type="Pfam" id="PF08030">
    <property type="entry name" value="NAD_binding_6"/>
    <property type="match status" value="1"/>
</dbReference>
<keyword evidence="9 11" id="KW-0472">Membrane</keyword>
<evidence type="ECO:0000256" key="11">
    <source>
        <dbReference type="SAM" id="Phobius"/>
    </source>
</evidence>
<keyword evidence="5" id="KW-0249">Electron transport</keyword>
<evidence type="ECO:0000256" key="8">
    <source>
        <dbReference type="ARBA" id="ARBA00023065"/>
    </source>
</evidence>
<dbReference type="SUPFAM" id="SSF52343">
    <property type="entry name" value="Ferredoxin reductase-like, C-terminal NADP-linked domain"/>
    <property type="match status" value="1"/>
</dbReference>
<evidence type="ECO:0000256" key="2">
    <source>
        <dbReference type="ARBA" id="ARBA00006278"/>
    </source>
</evidence>
<feature type="transmembrane region" description="Helical" evidence="11">
    <location>
        <begin position="274"/>
        <end position="295"/>
    </location>
</feature>
<dbReference type="Proteomes" id="UP000245771">
    <property type="component" value="Unassembled WGS sequence"/>
</dbReference>
<dbReference type="GO" id="GO:0005886">
    <property type="term" value="C:plasma membrane"/>
    <property type="evidence" value="ECO:0007669"/>
    <property type="project" value="TreeGrafter"/>
</dbReference>
<dbReference type="InterPro" id="IPR017927">
    <property type="entry name" value="FAD-bd_FR_type"/>
</dbReference>
<dbReference type="PROSITE" id="PS51384">
    <property type="entry name" value="FAD_FR"/>
    <property type="match status" value="1"/>
</dbReference>
<dbReference type="PANTHER" id="PTHR32361">
    <property type="entry name" value="FERRIC/CUPRIC REDUCTASE TRANSMEMBRANE COMPONENT"/>
    <property type="match status" value="1"/>
</dbReference>
<evidence type="ECO:0000256" key="10">
    <source>
        <dbReference type="ARBA" id="ARBA00023180"/>
    </source>
</evidence>
<dbReference type="GO" id="GO:0015677">
    <property type="term" value="P:copper ion import"/>
    <property type="evidence" value="ECO:0007669"/>
    <property type="project" value="TreeGrafter"/>
</dbReference>
<dbReference type="OrthoDB" id="4494341at2759"/>
<organism evidence="13 14">
    <name type="scientific">Meira miltonrushii</name>
    <dbReference type="NCBI Taxonomy" id="1280837"/>
    <lineage>
        <taxon>Eukaryota</taxon>
        <taxon>Fungi</taxon>
        <taxon>Dikarya</taxon>
        <taxon>Basidiomycota</taxon>
        <taxon>Ustilaginomycotina</taxon>
        <taxon>Exobasidiomycetes</taxon>
        <taxon>Exobasidiales</taxon>
        <taxon>Brachybasidiaceae</taxon>
        <taxon>Meira</taxon>
    </lineage>
</organism>
<evidence type="ECO:0000259" key="12">
    <source>
        <dbReference type="PROSITE" id="PS51384"/>
    </source>
</evidence>
<proteinExistence type="inferred from homology"/>
<dbReference type="InterPro" id="IPR013130">
    <property type="entry name" value="Fe3_Rdtase_TM_dom"/>
</dbReference>
<keyword evidence="7" id="KW-0560">Oxidoreductase</keyword>
<evidence type="ECO:0000256" key="3">
    <source>
        <dbReference type="ARBA" id="ARBA00022448"/>
    </source>
</evidence>
<dbReference type="GO" id="GO:0006879">
    <property type="term" value="P:intracellular iron ion homeostasis"/>
    <property type="evidence" value="ECO:0007669"/>
    <property type="project" value="TreeGrafter"/>
</dbReference>
<feature type="transmembrane region" description="Helical" evidence="11">
    <location>
        <begin position="242"/>
        <end position="262"/>
    </location>
</feature>
<dbReference type="GeneID" id="37019571"/>
<evidence type="ECO:0000313" key="14">
    <source>
        <dbReference type="Proteomes" id="UP000245771"/>
    </source>
</evidence>
<dbReference type="Pfam" id="PF08022">
    <property type="entry name" value="FAD_binding_8"/>
    <property type="match status" value="1"/>
</dbReference>
<evidence type="ECO:0000256" key="1">
    <source>
        <dbReference type="ARBA" id="ARBA00004141"/>
    </source>
</evidence>
<keyword evidence="4 11" id="KW-0812">Transmembrane</keyword>
<feature type="transmembrane region" description="Helical" evidence="11">
    <location>
        <begin position="49"/>
        <end position="71"/>
    </location>
</feature>
<feature type="transmembrane region" description="Helical" evidence="11">
    <location>
        <begin position="209"/>
        <end position="230"/>
    </location>
</feature>
<comment type="subcellular location">
    <subcellularLocation>
        <location evidence="1">Membrane</location>
        <topology evidence="1">Multi-pass membrane protein</topology>
    </subcellularLocation>
</comment>
<sequence>MTNGVRPWSTAGIEKKAAKGGYKKGTIEYDNFVQTNLAKAYNSFKVPTIAGYVILGGFGLLVLAVGLYRLICFLANRRRNGLPSKKTKLENVIQKSVTKKPFVGERHAQEYGKGLFTFRSPLRIHVIVLFFLFLANIIPLTAFYQILDPAKNTSWPNNRYAAQSRYFADRSSVLAVAQLPILFLLSGRNSPVVFVTGCSFNTLMLYHRWIGRLVAVLALLHGIAYTAYLVNLGKYTQYWWKYNWFPLGPVALIMFVFIIFTAHRPVIRKYAYDVFIAVHVLLVIAAIATLHWHVYLMDSASCHDFIIWIYVAIAFWAFDRAVRLLRLVLFSFDVRLKTKQRWSVGKVERFDNINVLRITVDLPAPSSALHTSVAYAGSHFYLYMPQIQALTSHPFSLVQHRITQDEQGQCKDQLVFCASIHKGITRVLNAKWQNKTLPIFLDGPYGVRHNILSFDDVFLFAAGIGITHILSLLDGVVEPNPTRSKNVHLVWCIRSIEMMAVAIEVLEDVKARLKVGEALQHVSISVFVTGQGTIPLPVLDNEKRSSPLDEKAVTPSGDMTITYAGTTLTSNDAIMAKSNNTCIHEGKEGLNSENDLFARLQRIAGSHPSSQFELTINQRRADIQQIISEQVTGQSAVFACGSDVFLDQIRNASLQVDASYFEEPFSW</sequence>
<protein>
    <recommendedName>
        <fullName evidence="12">FAD-binding FR-type domain-containing protein</fullName>
    </recommendedName>
</protein>
<keyword evidence="8" id="KW-0406">Ion transport</keyword>
<feature type="transmembrane region" description="Helical" evidence="11">
    <location>
        <begin position="126"/>
        <end position="147"/>
    </location>
</feature>
<dbReference type="SFLD" id="SFLDS00052">
    <property type="entry name" value="Ferric_Reductase_Domain"/>
    <property type="match status" value="1"/>
</dbReference>
<dbReference type="Gene3D" id="3.40.50.80">
    <property type="entry name" value="Nucleotide-binding domain of ferredoxin-NADP reductase (FNR) module"/>
    <property type="match status" value="1"/>
</dbReference>
<gene>
    <name evidence="13" type="ORF">FA14DRAFT_155893</name>
</gene>
<dbReference type="GO" id="GO:0006826">
    <property type="term" value="P:iron ion transport"/>
    <property type="evidence" value="ECO:0007669"/>
    <property type="project" value="TreeGrafter"/>
</dbReference>
<dbReference type="EMBL" id="KZ819604">
    <property type="protein sequence ID" value="PWN33193.1"/>
    <property type="molecule type" value="Genomic_DNA"/>
</dbReference>
<feature type="transmembrane region" description="Helical" evidence="11">
    <location>
        <begin position="307"/>
        <end position="332"/>
    </location>
</feature>